<dbReference type="InterPro" id="IPR014223">
    <property type="entry name" value="ABC_CydC/D"/>
</dbReference>
<keyword evidence="4 9" id="KW-0812">Transmembrane</keyword>
<dbReference type="GO" id="GO:0034040">
    <property type="term" value="F:ATPase-coupled lipid transmembrane transporter activity"/>
    <property type="evidence" value="ECO:0007669"/>
    <property type="project" value="TreeGrafter"/>
</dbReference>
<dbReference type="PROSITE" id="PS50929">
    <property type="entry name" value="ABC_TM1F"/>
    <property type="match status" value="1"/>
</dbReference>
<feature type="transmembrane region" description="Helical" evidence="9">
    <location>
        <begin position="168"/>
        <end position="186"/>
    </location>
</feature>
<dbReference type="EMBL" id="AYKF01000001">
    <property type="protein sequence ID" value="ROO37623.1"/>
    <property type="molecule type" value="Genomic_DNA"/>
</dbReference>
<dbReference type="NCBIfam" id="TIGR02868">
    <property type="entry name" value="CydC"/>
    <property type="match status" value="1"/>
</dbReference>
<dbReference type="InterPro" id="IPR036640">
    <property type="entry name" value="ABC1_TM_sf"/>
</dbReference>
<feature type="domain" description="ABC transmembrane type-1" evidence="11">
    <location>
        <begin position="27"/>
        <end position="310"/>
    </location>
</feature>
<dbReference type="InterPro" id="IPR003439">
    <property type="entry name" value="ABC_transporter-like_ATP-bd"/>
</dbReference>
<dbReference type="GO" id="GO:0140359">
    <property type="term" value="F:ABC-type transporter activity"/>
    <property type="evidence" value="ECO:0007669"/>
    <property type="project" value="InterPro"/>
</dbReference>
<feature type="transmembrane region" description="Helical" evidence="9">
    <location>
        <begin position="250"/>
        <end position="274"/>
    </location>
</feature>
<dbReference type="SMART" id="SM00382">
    <property type="entry name" value="AAA"/>
    <property type="match status" value="1"/>
</dbReference>
<dbReference type="FunFam" id="3.40.50.300:FF:000854">
    <property type="entry name" value="Multidrug ABC transporter ATP-binding protein"/>
    <property type="match status" value="1"/>
</dbReference>
<feature type="transmembrane region" description="Helical" evidence="9">
    <location>
        <begin position="286"/>
        <end position="305"/>
    </location>
</feature>
<keyword evidence="6" id="KW-0067">ATP-binding</keyword>
<dbReference type="GO" id="GO:0045454">
    <property type="term" value="P:cell redox homeostasis"/>
    <property type="evidence" value="ECO:0007669"/>
    <property type="project" value="InterPro"/>
</dbReference>
<evidence type="ECO:0000256" key="5">
    <source>
        <dbReference type="ARBA" id="ARBA00022741"/>
    </source>
</evidence>
<evidence type="ECO:0000256" key="1">
    <source>
        <dbReference type="ARBA" id="ARBA00004651"/>
    </source>
</evidence>
<dbReference type="PANTHER" id="PTHR24221">
    <property type="entry name" value="ATP-BINDING CASSETTE SUB-FAMILY B"/>
    <property type="match status" value="1"/>
</dbReference>
<gene>
    <name evidence="12" type="ORF">SAHL_00250</name>
</gene>
<evidence type="ECO:0000256" key="2">
    <source>
        <dbReference type="ARBA" id="ARBA00022448"/>
    </source>
</evidence>
<evidence type="ECO:0000313" key="13">
    <source>
        <dbReference type="Proteomes" id="UP000285123"/>
    </source>
</evidence>
<evidence type="ECO:0000256" key="3">
    <source>
        <dbReference type="ARBA" id="ARBA00022475"/>
    </source>
</evidence>
<dbReference type="Gene3D" id="1.20.1560.10">
    <property type="entry name" value="ABC transporter type 1, transmembrane domain"/>
    <property type="match status" value="1"/>
</dbReference>
<feature type="domain" description="ABC transporter" evidence="10">
    <location>
        <begin position="343"/>
        <end position="578"/>
    </location>
</feature>
<evidence type="ECO:0000256" key="7">
    <source>
        <dbReference type="ARBA" id="ARBA00022989"/>
    </source>
</evidence>
<evidence type="ECO:0000256" key="4">
    <source>
        <dbReference type="ARBA" id="ARBA00022692"/>
    </source>
</evidence>
<feature type="transmembrane region" description="Helical" evidence="9">
    <location>
        <begin position="21"/>
        <end position="43"/>
    </location>
</feature>
<evidence type="ECO:0000259" key="11">
    <source>
        <dbReference type="PROSITE" id="PS50929"/>
    </source>
</evidence>
<evidence type="ECO:0000256" key="8">
    <source>
        <dbReference type="ARBA" id="ARBA00023136"/>
    </source>
</evidence>
<name>A0A423QAR2_9GAMM</name>
<sequence>MMHRPRSLGSDLRWWWRHARPYAGWFALGIGVSIVTVSANMALLAVAGWFIASMAAAGLAGVDMNYFTPAAMIRGLAITRTGGRYLERLITHDATLRLLTGLRVWFYRQIEPLSTVDLHNGDLLARVRSDIDTLDHVYLRLVAPVIVGLVCLAGAGAVMWLYSPVVALVNLILLGIAGVALPGLVCHLGRRPGAAAVDDAARLKAASVDWVEGLGELTVFGAAAARRTAIGALSRDWIARQRTLSRLNGLSSAGVLLLTNLAIAGTAAVVVPLIRSGALQAVDFAPLVMLVMGCFEAVALMPGAWQSLGQVRAATARLRAFEHREPAVAEPADPAPAPASDAIRFEHVGARYEATGAWALQGVSLDITPGEHIAIVGPSGAGKSTFVNLLLRLADIQQGDIVWDDRSLSAYRAADLRARIAVVPQRVYLFHTSVRENLLVGGPQATAQRMIAAARIAGIHDDIAALPEGYDTIVGEEGLRLSGGQIRRIGIARALLRDAPMVILDEPFEGLDAATAARLWARLERHLADKTLIVISHDMARVRAFARVLVFENGRLVADGDPATLAERCDTYRRLTRAHFARDLPPVSAPASAPLSIRRLA</sequence>
<dbReference type="InterPro" id="IPR027417">
    <property type="entry name" value="P-loop_NTPase"/>
</dbReference>
<comment type="caution">
    <text evidence="12">The sequence shown here is derived from an EMBL/GenBank/DDBJ whole genome shotgun (WGS) entry which is preliminary data.</text>
</comment>
<keyword evidence="8 9" id="KW-0472">Membrane</keyword>
<dbReference type="InterPro" id="IPR011527">
    <property type="entry name" value="ABC1_TM_dom"/>
</dbReference>
<keyword evidence="3" id="KW-1003">Cell membrane</keyword>
<reference evidence="12 13" key="1">
    <citation type="submission" date="2013-10" db="EMBL/GenBank/DDBJ databases">
        <title>Salinisphaera halophila YIM 95161 Genome Sequencing.</title>
        <authorList>
            <person name="Lai Q."/>
            <person name="Li C."/>
            <person name="Shao Z."/>
        </authorList>
    </citation>
    <scope>NUCLEOTIDE SEQUENCE [LARGE SCALE GENOMIC DNA]</scope>
    <source>
        <strain evidence="12 13">YIM 95161</strain>
    </source>
</reference>
<feature type="transmembrane region" description="Helical" evidence="9">
    <location>
        <begin position="137"/>
        <end position="162"/>
    </location>
</feature>
<dbReference type="InterPro" id="IPR003593">
    <property type="entry name" value="AAA+_ATPase"/>
</dbReference>
<evidence type="ECO:0000259" key="10">
    <source>
        <dbReference type="PROSITE" id="PS50893"/>
    </source>
</evidence>
<keyword evidence="2" id="KW-0813">Transport</keyword>
<evidence type="ECO:0000256" key="6">
    <source>
        <dbReference type="ARBA" id="ARBA00022840"/>
    </source>
</evidence>
<dbReference type="PROSITE" id="PS00211">
    <property type="entry name" value="ABC_TRANSPORTER_1"/>
    <property type="match status" value="1"/>
</dbReference>
<dbReference type="CDD" id="cd18585">
    <property type="entry name" value="ABC_6TM_CydC"/>
    <property type="match status" value="1"/>
</dbReference>
<dbReference type="GO" id="GO:0005524">
    <property type="term" value="F:ATP binding"/>
    <property type="evidence" value="ECO:0007669"/>
    <property type="project" value="UniProtKB-KW"/>
</dbReference>
<proteinExistence type="predicted"/>
<dbReference type="OrthoDB" id="9802264at2"/>
<dbReference type="GO" id="GO:0034775">
    <property type="term" value="P:glutathione transmembrane transport"/>
    <property type="evidence" value="ECO:0007669"/>
    <property type="project" value="InterPro"/>
</dbReference>
<dbReference type="GO" id="GO:0016887">
    <property type="term" value="F:ATP hydrolysis activity"/>
    <property type="evidence" value="ECO:0007669"/>
    <property type="project" value="InterPro"/>
</dbReference>
<protein>
    <submittedName>
        <fullName evidence="12">Cysteine ABC transporter permease</fullName>
    </submittedName>
</protein>
<organism evidence="12 13">
    <name type="scientific">Salinisphaera orenii YIM 95161</name>
    <dbReference type="NCBI Taxonomy" id="1051139"/>
    <lineage>
        <taxon>Bacteria</taxon>
        <taxon>Pseudomonadati</taxon>
        <taxon>Pseudomonadota</taxon>
        <taxon>Gammaproteobacteria</taxon>
        <taxon>Salinisphaerales</taxon>
        <taxon>Salinisphaeraceae</taxon>
        <taxon>Salinisphaera</taxon>
    </lineage>
</organism>
<dbReference type="InterPro" id="IPR039421">
    <property type="entry name" value="Type_1_exporter"/>
</dbReference>
<dbReference type="Pfam" id="PF00005">
    <property type="entry name" value="ABC_tran"/>
    <property type="match status" value="1"/>
</dbReference>
<dbReference type="SUPFAM" id="SSF52540">
    <property type="entry name" value="P-loop containing nucleoside triphosphate hydrolases"/>
    <property type="match status" value="1"/>
</dbReference>
<feature type="transmembrane region" description="Helical" evidence="9">
    <location>
        <begin position="49"/>
        <end position="67"/>
    </location>
</feature>
<dbReference type="InterPro" id="IPR017871">
    <property type="entry name" value="ABC_transporter-like_CS"/>
</dbReference>
<dbReference type="PROSITE" id="PS50893">
    <property type="entry name" value="ABC_TRANSPORTER_2"/>
    <property type="match status" value="1"/>
</dbReference>
<keyword evidence="7 9" id="KW-1133">Transmembrane helix</keyword>
<dbReference type="AlphaFoldDB" id="A0A423QAR2"/>
<dbReference type="SUPFAM" id="SSF90123">
    <property type="entry name" value="ABC transporter transmembrane region"/>
    <property type="match status" value="1"/>
</dbReference>
<dbReference type="PANTHER" id="PTHR24221:SF654">
    <property type="entry name" value="ATP-BINDING CASSETTE SUB-FAMILY B MEMBER 6"/>
    <property type="match status" value="1"/>
</dbReference>
<dbReference type="Proteomes" id="UP000285123">
    <property type="component" value="Unassembled WGS sequence"/>
</dbReference>
<dbReference type="GO" id="GO:0005886">
    <property type="term" value="C:plasma membrane"/>
    <property type="evidence" value="ECO:0007669"/>
    <property type="project" value="UniProtKB-SubCell"/>
</dbReference>
<comment type="subcellular location">
    <subcellularLocation>
        <location evidence="1">Cell membrane</location>
        <topology evidence="1">Multi-pass membrane protein</topology>
    </subcellularLocation>
</comment>
<evidence type="ECO:0000256" key="9">
    <source>
        <dbReference type="SAM" id="Phobius"/>
    </source>
</evidence>
<dbReference type="Gene3D" id="3.40.50.300">
    <property type="entry name" value="P-loop containing nucleotide triphosphate hydrolases"/>
    <property type="match status" value="1"/>
</dbReference>
<evidence type="ECO:0000313" key="12">
    <source>
        <dbReference type="EMBL" id="ROO37623.1"/>
    </source>
</evidence>
<accession>A0A423QAR2</accession>
<dbReference type="Pfam" id="PF00664">
    <property type="entry name" value="ABC_membrane"/>
    <property type="match status" value="1"/>
</dbReference>
<keyword evidence="5" id="KW-0547">Nucleotide-binding</keyword>